<name>A0A9D5UBQ4_9CELL</name>
<dbReference type="RefSeq" id="WP_193721376.1">
    <property type="nucleotide sequence ID" value="NZ_JACSPN010000035.1"/>
</dbReference>
<feature type="compositionally biased region" description="Acidic residues" evidence="1">
    <location>
        <begin position="17"/>
        <end position="32"/>
    </location>
</feature>
<reference evidence="2 3" key="1">
    <citation type="submission" date="2020-08" db="EMBL/GenBank/DDBJ databases">
        <title>A Genomic Blueprint of the Chicken Gut Microbiome.</title>
        <authorList>
            <person name="Gilroy R."/>
            <person name="Ravi A."/>
            <person name="Getino M."/>
            <person name="Pursley I."/>
            <person name="Horton D.L."/>
            <person name="Alikhan N.-F."/>
            <person name="Baker D."/>
            <person name="Gharbi K."/>
            <person name="Hall N."/>
            <person name="Watson M."/>
            <person name="Adriaenssens E.M."/>
            <person name="Foster-Nyarko E."/>
            <person name="Jarju S."/>
            <person name="Secka A."/>
            <person name="Antonio M."/>
            <person name="Oren A."/>
            <person name="Chaudhuri R."/>
            <person name="La Ragione R.M."/>
            <person name="Hildebrand F."/>
            <person name="Pallen M.J."/>
        </authorList>
    </citation>
    <scope>NUCLEOTIDE SEQUENCE [LARGE SCALE GENOMIC DNA]</scope>
    <source>
        <strain evidence="2 3">Sa1BUA8</strain>
    </source>
</reference>
<dbReference type="Proteomes" id="UP000822993">
    <property type="component" value="Unassembled WGS sequence"/>
</dbReference>
<keyword evidence="3" id="KW-1185">Reference proteome</keyword>
<gene>
    <name evidence="2" type="ORF">H9623_17910</name>
</gene>
<proteinExistence type="predicted"/>
<evidence type="ECO:0000256" key="1">
    <source>
        <dbReference type="SAM" id="MobiDB-lite"/>
    </source>
</evidence>
<keyword evidence="2" id="KW-0067">ATP-binding</keyword>
<protein>
    <submittedName>
        <fullName evidence="2">ATP-binding protein</fullName>
    </submittedName>
</protein>
<accession>A0A9D5UBQ4</accession>
<dbReference type="EMBL" id="JACSPN010000035">
    <property type="protein sequence ID" value="MBE7702169.1"/>
    <property type="molecule type" value="Genomic_DNA"/>
</dbReference>
<dbReference type="AlphaFoldDB" id="A0A9D5UBQ4"/>
<dbReference type="Gene3D" id="3.40.50.300">
    <property type="entry name" value="P-loop containing nucleotide triphosphate hydrolases"/>
    <property type="match status" value="2"/>
</dbReference>
<sequence>MHVNLKGLFGKNKTTTDDEPVVIDYDPSEEEATGDRPKGKSRRAAHPDVPKPRGAAMGWALSRVANHVTFTDKRMIAWYVLDPQMWSFRSVADGEGLITTHAAQVAELVGRTIYGRITTRPYPVATWAQAAWENSPAPTKGFQAILERDQLQLRNRMQSDKLVYFGVDMGTRSAVVDVASRIVSDVARRELEALQAKLDETDAIMAGPGIEAVPAVGNDMAWLLARSFALGCPVPAQDTVEEFAWEKDDLDEFSAGVEWSAEPLAQSVRVDSSQGDGPIRRHVVVLTVGRMGEMFIPEKEEPWIAKTDKLRFPVEWSFRIDVRRPEDTAREMNKLADRINSQIDHYVKDHSKEPPRQLARQAARASEVEDEMRSGFDGLSTRVRGWFRIAVSGRTEEEALARAKAVQTLYKPGIKLEREFDQYRLAREFVPGEPLANSGHTRRMPILKFAAGVPAATAEVGDKRGVLIGYTAGFAERAVTWDPWYGPEVVEGSGLVPIVGGLGAGKSWFMGGMVYKTAAQGVTWTMMDPSGRLTALADLPEFRGVSKAVNLLNSEPGALNPYALVPEPQLSWFRDEKDPDTAWRLAKSAAEAQRRDLTYDTLRWCLPPATAAREDVQSVLRDAISAAEARPHSTVDAVLIALRARGTGEHGDPAAATVNARLHEAKERELSRLFFANPHSGNHGEVDTEARLTIYSLKGLAQISETKAVEEWSYDELMSRPILNLAAWSALRGVYRSDQNERKGVALDEVHEITKVSTGATLVQKIATDTRKHNIAALLSTQNASNVLGQNINNFVGAAFVGKTTDADAQKENCRLLGLPTGVGYEETFGRLSMRSRRSLATGTPREFIFRDGMGGDGGRGGVERIRVDFTNHEALSKALNTTADPNKRRSLQVVDEHEHELELELEEAGVA</sequence>
<dbReference type="Pfam" id="PF12846">
    <property type="entry name" value="AAA_10"/>
    <property type="match status" value="1"/>
</dbReference>
<comment type="caution">
    <text evidence="2">The sequence shown here is derived from an EMBL/GenBank/DDBJ whole genome shotgun (WGS) entry which is preliminary data.</text>
</comment>
<dbReference type="SUPFAM" id="SSF52540">
    <property type="entry name" value="P-loop containing nucleoside triphosphate hydrolases"/>
    <property type="match status" value="1"/>
</dbReference>
<keyword evidence="2" id="KW-0547">Nucleotide-binding</keyword>
<dbReference type="InterPro" id="IPR027417">
    <property type="entry name" value="P-loop_NTPase"/>
</dbReference>
<evidence type="ECO:0000313" key="2">
    <source>
        <dbReference type="EMBL" id="MBE7702169.1"/>
    </source>
</evidence>
<feature type="region of interest" description="Disordered" evidence="1">
    <location>
        <begin position="16"/>
        <end position="52"/>
    </location>
</feature>
<organism evidence="2 3">
    <name type="scientific">Oerskovia douganii</name>
    <dbReference type="NCBI Taxonomy" id="2762210"/>
    <lineage>
        <taxon>Bacteria</taxon>
        <taxon>Bacillati</taxon>
        <taxon>Actinomycetota</taxon>
        <taxon>Actinomycetes</taxon>
        <taxon>Micrococcales</taxon>
        <taxon>Cellulomonadaceae</taxon>
        <taxon>Oerskovia</taxon>
    </lineage>
</organism>
<dbReference type="GO" id="GO:0005524">
    <property type="term" value="F:ATP binding"/>
    <property type="evidence" value="ECO:0007669"/>
    <property type="project" value="UniProtKB-KW"/>
</dbReference>
<evidence type="ECO:0000313" key="3">
    <source>
        <dbReference type="Proteomes" id="UP000822993"/>
    </source>
</evidence>